<dbReference type="InterPro" id="IPR002213">
    <property type="entry name" value="UDP_glucos_trans"/>
</dbReference>
<dbReference type="PANTHER" id="PTHR48043:SF145">
    <property type="entry name" value="FI06409P-RELATED"/>
    <property type="match status" value="1"/>
</dbReference>
<dbReference type="InterPro" id="IPR016224">
    <property type="entry name" value="Ecdysteroid_UDP-Glc_Trfase"/>
</dbReference>
<evidence type="ECO:0000256" key="7">
    <source>
        <dbReference type="PIRNR" id="PIRNR000476"/>
    </source>
</evidence>
<dbReference type="EC" id="2.4.1.-" evidence="7"/>
<dbReference type="InterPro" id="IPR035595">
    <property type="entry name" value="UDP_glycos_trans_CS"/>
</dbReference>
<evidence type="ECO:0000256" key="4">
    <source>
        <dbReference type="ARBA" id="ARBA00022679"/>
    </source>
</evidence>
<dbReference type="EMBL" id="MH124167">
    <property type="protein sequence ID" value="AXU41563.1"/>
    <property type="molecule type" value="Genomic_DNA"/>
</dbReference>
<evidence type="ECO:0000256" key="8">
    <source>
        <dbReference type="RuleBase" id="RU003718"/>
    </source>
</evidence>
<evidence type="ECO:0000256" key="3">
    <source>
        <dbReference type="ARBA" id="ARBA00022676"/>
    </source>
</evidence>
<dbReference type="FunFam" id="3.40.50.2000:FF:000050">
    <property type="entry name" value="UDP-glucuronosyltransferase"/>
    <property type="match status" value="1"/>
</dbReference>
<accession>A0A346TPQ3</accession>
<sequence length="513" mass="58425">MIRFGLLIASIALVRGARILCMFPTPAYSHQMVFRSYTQALIKRGHQLTVITPTPVDNKNVNLTEIDISSSHANYKRLLDNSKVFKKRGIISDVETVNHHNYLGLVRMVSDQFRNERLRRMLHEDLDRKRFDLIVIEAFIDFPLVLSHFFDAPVIQMSSGHGIAENFETMGAVSRHPIFYPNVWRDNFLNLNAWQMAVETYREMMLYKEFSLLAEEENKLIKLQFGAQVPDVQVLRKNVQMLLLNTHAMFDNNRPVSPSVQYLGGIHIKKPSKIMNTHLLNFLEKSTAGVVYVSFGSGLHALDMDDEFLHVFLSTFRSLPYNILWKVDSINDTLLPSNVLVQKWFPQQDVLNHRNVRVFVTHGGVQSTDEAIDAQVPLVGLPLMGDQYFNVAKYSELGIGRSLDAKTVDSAELIEAIVDANENPLYKKNLARVKQIISDQPMKPLDKAVWYTEHVIRHGGASHLKTKAANVAWHEYLMVGVIVPILVSTFVGCLGTYSKYTLGLLSNPIHYMF</sequence>
<proteinExistence type="inferred from homology"/>
<keyword evidence="9" id="KW-0812">Transmembrane</keyword>
<comment type="similarity">
    <text evidence="1 7 8">Belongs to the UDP-glycosyltransferase family.</text>
</comment>
<feature type="transmembrane region" description="Helical" evidence="9">
    <location>
        <begin position="476"/>
        <end position="497"/>
    </location>
</feature>
<keyword evidence="5" id="KW-0732">Signal</keyword>
<dbReference type="PROSITE" id="PS00375">
    <property type="entry name" value="UDPGT"/>
    <property type="match status" value="1"/>
</dbReference>
<dbReference type="GeneID" id="80534070"/>
<keyword evidence="9" id="KW-0472">Membrane</keyword>
<dbReference type="PANTHER" id="PTHR48043">
    <property type="entry name" value="EG:EG0003.4 PROTEIN-RELATED"/>
    <property type="match status" value="1"/>
</dbReference>
<dbReference type="PIRSF" id="PIRSF000476">
    <property type="entry name" value="Ecdystd_UDP_glucosyltfrase"/>
    <property type="match status" value="1"/>
</dbReference>
<dbReference type="CDD" id="cd03784">
    <property type="entry name" value="GT1_Gtf-like"/>
    <property type="match status" value="1"/>
</dbReference>
<evidence type="ECO:0000256" key="1">
    <source>
        <dbReference type="ARBA" id="ARBA00009995"/>
    </source>
</evidence>
<dbReference type="Proteomes" id="UP000501969">
    <property type="component" value="Segment"/>
</dbReference>
<dbReference type="Pfam" id="PF00201">
    <property type="entry name" value="UDPGT"/>
    <property type="match status" value="1"/>
</dbReference>
<name>A0A346TPQ3_9ABAC</name>
<dbReference type="Gene3D" id="3.40.50.2000">
    <property type="entry name" value="Glycogen Phosphorylase B"/>
    <property type="match status" value="2"/>
</dbReference>
<evidence type="ECO:0000313" key="10">
    <source>
        <dbReference type="EMBL" id="AXU41563.1"/>
    </source>
</evidence>
<keyword evidence="9" id="KW-1133">Transmembrane helix</keyword>
<dbReference type="InterPro" id="IPR050271">
    <property type="entry name" value="UDP-glycosyltransferase"/>
</dbReference>
<keyword evidence="11" id="KW-1185">Reference proteome</keyword>
<evidence type="ECO:0000256" key="9">
    <source>
        <dbReference type="SAM" id="Phobius"/>
    </source>
</evidence>
<dbReference type="RefSeq" id="YP_010796575.1">
    <property type="nucleotide sequence ID" value="NC_076031.1"/>
</dbReference>
<keyword evidence="4 7" id="KW-0808">Transferase</keyword>
<keyword evidence="3 7" id="KW-0328">Glycosyltransferase</keyword>
<evidence type="ECO:0000256" key="2">
    <source>
        <dbReference type="ARBA" id="ARBA00013904"/>
    </source>
</evidence>
<evidence type="ECO:0000256" key="6">
    <source>
        <dbReference type="ARBA" id="ARBA00057965"/>
    </source>
</evidence>
<dbReference type="KEGG" id="vg:80534070"/>
<evidence type="ECO:0000313" key="11">
    <source>
        <dbReference type="Proteomes" id="UP000501969"/>
    </source>
</evidence>
<dbReference type="SUPFAM" id="SSF53756">
    <property type="entry name" value="UDP-Glycosyltransferase/glycogen phosphorylase"/>
    <property type="match status" value="1"/>
</dbReference>
<dbReference type="GO" id="GO:0008194">
    <property type="term" value="F:UDP-glycosyltransferase activity"/>
    <property type="evidence" value="ECO:0007669"/>
    <property type="project" value="InterPro"/>
</dbReference>
<protein>
    <recommendedName>
        <fullName evidence="2 7">Ecdysteroid UDP-glucosyltransferase</fullName>
        <ecNumber evidence="7">2.4.1.-</ecNumber>
    </recommendedName>
</protein>
<comment type="function">
    <text evidence="6">Catalyzes the transfer of glucose from UDP-glucose to ecdysteroids which are insect molting hormones. Expression of egt interferes with normal insect development and block molting.</text>
</comment>
<evidence type="ECO:0000256" key="5">
    <source>
        <dbReference type="ARBA" id="ARBA00022729"/>
    </source>
</evidence>
<organism evidence="10 11">
    <name type="scientific">Mythimna unipuncta nucleopolyhedrovirus</name>
    <dbReference type="NCBI Taxonomy" id="447897"/>
    <lineage>
        <taxon>Viruses</taxon>
        <taxon>Viruses incertae sedis</taxon>
        <taxon>Naldaviricetes</taxon>
        <taxon>Lefavirales</taxon>
        <taxon>Baculoviridae</taxon>
        <taxon>Alphabaculovirus</taxon>
    </lineage>
</organism>
<reference evidence="10 11" key="1">
    <citation type="submission" date="2018-03" db="EMBL/GenBank/DDBJ databases">
        <title>Complete genome sequence of a second alphabaculovirus from the true armyworm, Mythimna unipuncta.</title>
        <authorList>
            <person name="Harrison R.L."/>
            <person name="Mowery J.D."/>
            <person name="Bauchan G.R."/>
            <person name="Theilmann D.A."/>
            <person name="Erlandson M.A."/>
        </authorList>
    </citation>
    <scope>NUCLEOTIDE SEQUENCE [LARGE SCALE GENOMIC DNA]</scope>
    <source>
        <strain evidence="10 11">KY310</strain>
    </source>
</reference>